<dbReference type="AlphaFoldDB" id="A0AAD7MWS2"/>
<organism evidence="1 2">
    <name type="scientific">Mycena maculata</name>
    <dbReference type="NCBI Taxonomy" id="230809"/>
    <lineage>
        <taxon>Eukaryota</taxon>
        <taxon>Fungi</taxon>
        <taxon>Dikarya</taxon>
        <taxon>Basidiomycota</taxon>
        <taxon>Agaricomycotina</taxon>
        <taxon>Agaricomycetes</taxon>
        <taxon>Agaricomycetidae</taxon>
        <taxon>Agaricales</taxon>
        <taxon>Marasmiineae</taxon>
        <taxon>Mycenaceae</taxon>
        <taxon>Mycena</taxon>
    </lineage>
</organism>
<keyword evidence="2" id="KW-1185">Reference proteome</keyword>
<evidence type="ECO:0000313" key="2">
    <source>
        <dbReference type="Proteomes" id="UP001215280"/>
    </source>
</evidence>
<reference evidence="1" key="1">
    <citation type="submission" date="2023-03" db="EMBL/GenBank/DDBJ databases">
        <title>Massive genome expansion in bonnet fungi (Mycena s.s.) driven by repeated elements and novel gene families across ecological guilds.</title>
        <authorList>
            <consortium name="Lawrence Berkeley National Laboratory"/>
            <person name="Harder C.B."/>
            <person name="Miyauchi S."/>
            <person name="Viragh M."/>
            <person name="Kuo A."/>
            <person name="Thoen E."/>
            <person name="Andreopoulos B."/>
            <person name="Lu D."/>
            <person name="Skrede I."/>
            <person name="Drula E."/>
            <person name="Henrissat B."/>
            <person name="Morin E."/>
            <person name="Kohler A."/>
            <person name="Barry K."/>
            <person name="LaButti K."/>
            <person name="Morin E."/>
            <person name="Salamov A."/>
            <person name="Lipzen A."/>
            <person name="Mereny Z."/>
            <person name="Hegedus B."/>
            <person name="Baldrian P."/>
            <person name="Stursova M."/>
            <person name="Weitz H."/>
            <person name="Taylor A."/>
            <person name="Grigoriev I.V."/>
            <person name="Nagy L.G."/>
            <person name="Martin F."/>
            <person name="Kauserud H."/>
        </authorList>
    </citation>
    <scope>NUCLEOTIDE SEQUENCE</scope>
    <source>
        <strain evidence="1">CBHHK188m</strain>
    </source>
</reference>
<dbReference type="EMBL" id="JARJLG010000149">
    <property type="protein sequence ID" value="KAJ7736371.1"/>
    <property type="molecule type" value="Genomic_DNA"/>
</dbReference>
<accession>A0AAD7MWS2</accession>
<sequence length="108" mass="11851">MEAFVTYQARDSAPATFSSGTPKQAYKVAVRRLQDEEHGMLSDLAVPNFGQPGFNTRGKGELTAATFPTEPTVCRRWSTSVAGQLESLRLELEQGGTYPRCTSNVHSR</sequence>
<evidence type="ECO:0000313" key="1">
    <source>
        <dbReference type="EMBL" id="KAJ7736371.1"/>
    </source>
</evidence>
<gene>
    <name evidence="1" type="ORF">DFH07DRAFT_779717</name>
</gene>
<protein>
    <submittedName>
        <fullName evidence="1">Uncharacterized protein</fullName>
    </submittedName>
</protein>
<name>A0AAD7MWS2_9AGAR</name>
<comment type="caution">
    <text evidence="1">The sequence shown here is derived from an EMBL/GenBank/DDBJ whole genome shotgun (WGS) entry which is preliminary data.</text>
</comment>
<dbReference type="Proteomes" id="UP001215280">
    <property type="component" value="Unassembled WGS sequence"/>
</dbReference>
<proteinExistence type="predicted"/>